<dbReference type="SMART" id="SM00282">
    <property type="entry name" value="LamG"/>
    <property type="match status" value="1"/>
</dbReference>
<dbReference type="EnsemblMetazoa" id="XM_019994096.1">
    <property type="protein sequence ID" value="XP_019849655.1"/>
    <property type="gene ID" value="LOC109580668"/>
</dbReference>
<dbReference type="OrthoDB" id="5989513at2759"/>
<reference evidence="5" key="1">
    <citation type="journal article" date="2010" name="Nature">
        <title>The Amphimedon queenslandica genome and the evolution of animal complexity.</title>
        <authorList>
            <person name="Srivastava M."/>
            <person name="Simakov O."/>
            <person name="Chapman J."/>
            <person name="Fahey B."/>
            <person name="Gauthier M.E."/>
            <person name="Mitros T."/>
            <person name="Richards G.S."/>
            <person name="Conaco C."/>
            <person name="Dacre M."/>
            <person name="Hellsten U."/>
            <person name="Larroux C."/>
            <person name="Putnam N.H."/>
            <person name="Stanke M."/>
            <person name="Adamska M."/>
            <person name="Darling A."/>
            <person name="Degnan S.M."/>
            <person name="Oakley T.H."/>
            <person name="Plachetzki D.C."/>
            <person name="Zhai Y."/>
            <person name="Adamski M."/>
            <person name="Calcino A."/>
            <person name="Cummins S.F."/>
            <person name="Goodstein D.M."/>
            <person name="Harris C."/>
            <person name="Jackson D.J."/>
            <person name="Leys S.P."/>
            <person name="Shu S."/>
            <person name="Woodcroft B.J."/>
            <person name="Vervoort M."/>
            <person name="Kosik K.S."/>
            <person name="Manning G."/>
            <person name="Degnan B.M."/>
            <person name="Rokhsar D.S."/>
        </authorList>
    </citation>
    <scope>NUCLEOTIDE SEQUENCE [LARGE SCALE GENOMIC DNA]</scope>
</reference>
<organism evidence="4">
    <name type="scientific">Amphimedon queenslandica</name>
    <name type="common">Sponge</name>
    <dbReference type="NCBI Taxonomy" id="400682"/>
    <lineage>
        <taxon>Eukaryota</taxon>
        <taxon>Metazoa</taxon>
        <taxon>Porifera</taxon>
        <taxon>Demospongiae</taxon>
        <taxon>Heteroscleromorpha</taxon>
        <taxon>Haplosclerida</taxon>
        <taxon>Niphatidae</taxon>
        <taxon>Amphimedon</taxon>
    </lineage>
</organism>
<name>A0A1X7VCP9_AMPQE</name>
<evidence type="ECO:0000259" key="3">
    <source>
        <dbReference type="PROSITE" id="PS50025"/>
    </source>
</evidence>
<dbReference type="InterPro" id="IPR013320">
    <property type="entry name" value="ConA-like_dom_sf"/>
</dbReference>
<feature type="chain" id="PRO_5010859310" description="Laminin G domain-containing protein" evidence="2">
    <location>
        <begin position="25"/>
        <end position="556"/>
    </location>
</feature>
<dbReference type="STRING" id="400682.A0A1X7VCP9"/>
<evidence type="ECO:0000256" key="1">
    <source>
        <dbReference type="PROSITE-ProRule" id="PRU00122"/>
    </source>
</evidence>
<keyword evidence="5" id="KW-1185">Reference proteome</keyword>
<accession>A0A1X7VCP9</accession>
<dbReference type="PROSITE" id="PS50025">
    <property type="entry name" value="LAM_G_DOMAIN"/>
    <property type="match status" value="1"/>
</dbReference>
<dbReference type="Proteomes" id="UP000007879">
    <property type="component" value="Unassembled WGS sequence"/>
</dbReference>
<feature type="signal peptide" evidence="2">
    <location>
        <begin position="1"/>
        <end position="24"/>
    </location>
</feature>
<dbReference type="Gene3D" id="2.60.120.200">
    <property type="match status" value="2"/>
</dbReference>
<dbReference type="SUPFAM" id="SSF49899">
    <property type="entry name" value="Concanavalin A-like lectins/glucanases"/>
    <property type="match status" value="3"/>
</dbReference>
<dbReference type="eggNOG" id="KOG3514">
    <property type="taxonomic scope" value="Eukaryota"/>
</dbReference>
<reference evidence="4" key="2">
    <citation type="submission" date="2017-05" db="UniProtKB">
        <authorList>
            <consortium name="EnsemblMetazoa"/>
        </authorList>
    </citation>
    <scope>IDENTIFICATION</scope>
</reference>
<keyword evidence="2" id="KW-0732">Signal</keyword>
<dbReference type="AlphaFoldDB" id="A0A1X7VCP9"/>
<dbReference type="PANTHER" id="PTHR15036:SF49">
    <property type="entry name" value="AXOTACTIN"/>
    <property type="match status" value="1"/>
</dbReference>
<dbReference type="InterPro" id="IPR050372">
    <property type="entry name" value="Neurexin-related_CASP"/>
</dbReference>
<evidence type="ECO:0000313" key="4">
    <source>
        <dbReference type="EnsemblMetazoa" id="Aqu2.1.37519_001"/>
    </source>
</evidence>
<dbReference type="Pfam" id="PF02210">
    <property type="entry name" value="Laminin_G_2"/>
    <property type="match status" value="1"/>
</dbReference>
<evidence type="ECO:0000313" key="5">
    <source>
        <dbReference type="Proteomes" id="UP000007879"/>
    </source>
</evidence>
<evidence type="ECO:0000256" key="2">
    <source>
        <dbReference type="SAM" id="SignalP"/>
    </source>
</evidence>
<dbReference type="InterPro" id="IPR001791">
    <property type="entry name" value="Laminin_G"/>
</dbReference>
<dbReference type="CDD" id="cd00110">
    <property type="entry name" value="LamG"/>
    <property type="match status" value="1"/>
</dbReference>
<dbReference type="PANTHER" id="PTHR15036">
    <property type="entry name" value="PIKACHURIN-LIKE PROTEIN"/>
    <property type="match status" value="1"/>
</dbReference>
<proteinExistence type="predicted"/>
<protein>
    <recommendedName>
        <fullName evidence="3">Laminin G domain-containing protein</fullName>
    </recommendedName>
</protein>
<gene>
    <name evidence="4" type="primary">109580668</name>
</gene>
<dbReference type="InParanoid" id="A0A1X7VCP9"/>
<dbReference type="EnsemblMetazoa" id="Aqu2.1.37519_001">
    <property type="protein sequence ID" value="Aqu2.1.37519_001"/>
    <property type="gene ID" value="Aqu2.1.37519"/>
</dbReference>
<comment type="caution">
    <text evidence="1">Lacks conserved residue(s) required for the propagation of feature annotation.</text>
</comment>
<sequence>MNNYIIVLSFCLLASFLYVPGSYAAQGLNHTFHPGNAYSRYYTWAAYISGRIELAFKTSEQNATLIYTASNVHLVHVALQNGRIGCSAKLASGSTDTGPLMQGTGTGLFNDDQWHHLILIHDTRRIIVRIDDNLETKLSGKSKYYALKTGTTPLYIGGIPLSVKPSPSSFKGCIKNVLIRNNTDRVPYWPSYAEPVFQNMTSPGCIEPCQDQTCREEEICINDWSNGVGVCSCAGRNESCFESITEGPIYLNGKSYQCYNILDYDSFSSYLSLRFEPPYPPNGVLLTFHSNSDSLHMMASLYIENSKLHFAVYRKRGSINVVSFNKSLLSDSVYHFSFSMNGSITFQSETYKETIKIRKSSIVHNTTKICLGRGTSELQAYKGTVDMLQKGLQTSLEGLPLNPTRLQYLPGDSCKHLFVQQTTQSKCESISLRVWMERPGTLIYMSKDDHMLNIQLDEGNITIDNGNITHRVYSEVITMKTWLPISFKFLSFQVRVIVDHFESAIGDRKWAKTIQAIRNETISIGKKPAANSTLFQGYIDDLSECPTIYYRCPTAL</sequence>
<dbReference type="KEGG" id="aqu:109580668"/>
<feature type="domain" description="Laminin G" evidence="3">
    <location>
        <begin position="20"/>
        <end position="205"/>
    </location>
</feature>
<dbReference type="GO" id="GO:0016020">
    <property type="term" value="C:membrane"/>
    <property type="evidence" value="ECO:0007669"/>
    <property type="project" value="UniProtKB-SubCell"/>
</dbReference>